<evidence type="ECO:0000256" key="4">
    <source>
        <dbReference type="ARBA" id="ARBA00022837"/>
    </source>
</evidence>
<comment type="caution">
    <text evidence="8">The sequence shown here is derived from an EMBL/GenBank/DDBJ whole genome shotgun (WGS) entry which is preliminary data.</text>
</comment>
<dbReference type="PANTHER" id="PTHR12268">
    <property type="entry name" value="E3 UBIQUITIN-PROTEIN LIGASE KCMF1"/>
    <property type="match status" value="1"/>
</dbReference>
<dbReference type="Gene3D" id="1.10.238.10">
    <property type="entry name" value="EF-hand"/>
    <property type="match status" value="2"/>
</dbReference>
<evidence type="ECO:0000313" key="9">
    <source>
        <dbReference type="Proteomes" id="UP000037510"/>
    </source>
</evidence>
<dbReference type="GO" id="GO:0005737">
    <property type="term" value="C:cytoplasm"/>
    <property type="evidence" value="ECO:0007669"/>
    <property type="project" value="UniProtKB-SubCell"/>
</dbReference>
<reference evidence="8 9" key="1">
    <citation type="journal article" date="2015" name="Genome Biol. Evol.">
        <title>The genome of winter moth (Operophtera brumata) provides a genomic perspective on sexual dimorphism and phenology.</title>
        <authorList>
            <person name="Derks M.F."/>
            <person name="Smit S."/>
            <person name="Salis L."/>
            <person name="Schijlen E."/>
            <person name="Bossers A."/>
            <person name="Mateman C."/>
            <person name="Pijl A.S."/>
            <person name="de Ridder D."/>
            <person name="Groenen M.A."/>
            <person name="Visser M.E."/>
            <person name="Megens H.J."/>
        </authorList>
    </citation>
    <scope>NUCLEOTIDE SEQUENCE [LARGE SCALE GENOMIC DNA]</scope>
    <source>
        <strain evidence="8">WM2013NL</strain>
        <tissue evidence="8">Head and thorax</tissue>
    </source>
</reference>
<evidence type="ECO:0000256" key="1">
    <source>
        <dbReference type="ARBA" id="ARBA00004278"/>
    </source>
</evidence>
<keyword evidence="9" id="KW-1185">Reference proteome</keyword>
<dbReference type="AlphaFoldDB" id="A0A0L7LMF1"/>
<dbReference type="PANTHER" id="PTHR12268:SF14">
    <property type="entry name" value="DYSTROPHIN-1"/>
    <property type="match status" value="1"/>
</dbReference>
<keyword evidence="3" id="KW-0963">Cytoplasm</keyword>
<dbReference type="EMBL" id="JTDY01000575">
    <property type="protein sequence ID" value="KOB76617.1"/>
    <property type="molecule type" value="Genomic_DNA"/>
</dbReference>
<gene>
    <name evidence="8" type="ORF">OBRU01_05466</name>
</gene>
<proteinExistence type="predicted"/>
<dbReference type="SUPFAM" id="SSF47473">
    <property type="entry name" value="EF-hand"/>
    <property type="match status" value="1"/>
</dbReference>
<evidence type="ECO:0000256" key="5">
    <source>
        <dbReference type="ARBA" id="ARBA00023212"/>
    </source>
</evidence>
<accession>A0A0L7LMF1</accession>
<keyword evidence="4" id="KW-0106">Calcium</keyword>
<organism evidence="8 9">
    <name type="scientific">Operophtera brumata</name>
    <name type="common">Winter moth</name>
    <name type="synonym">Phalaena brumata</name>
    <dbReference type="NCBI Taxonomy" id="104452"/>
    <lineage>
        <taxon>Eukaryota</taxon>
        <taxon>Metazoa</taxon>
        <taxon>Ecdysozoa</taxon>
        <taxon>Arthropoda</taxon>
        <taxon>Hexapoda</taxon>
        <taxon>Insecta</taxon>
        <taxon>Pterygota</taxon>
        <taxon>Neoptera</taxon>
        <taxon>Endopterygota</taxon>
        <taxon>Lepidoptera</taxon>
        <taxon>Glossata</taxon>
        <taxon>Ditrysia</taxon>
        <taxon>Geometroidea</taxon>
        <taxon>Geometridae</taxon>
        <taxon>Larentiinae</taxon>
        <taxon>Operophtera</taxon>
    </lineage>
</organism>
<sequence length="390" mass="42850">MRPDTRAILIPPLRLSSGVFARHQLSLSESSLSLDTAELEAVLADIYFAAEKEGYFTGHVDLAVDLIINLLLNTLLIVLSEESASDKWAALANCSADHNGCVSPKRLAALLTHVTALSKYLGDNCSQLQNDVDACFEKSAGMLGLTSRAVAEWGAASCSSTRWLPVVHRVVSSRQMSSATESCDNCAKPLIQPKPAQCRSFMKGMRRFFFCTKTKKRKLVNPTKSCKDTVRRRKDGKPAIFTSTVGKAALQELSAQFKEATATDALRAEVDAHWTHVSTQINRLKTLKDNLSSQTNLQTESTKHEETDRPHAFDLFSPILVKEKESKVTDSMKNQPRVLSLDSGNFSVVSKNAESENRLTTSGDAPRPVVHTSDSISTYSLMCGLELLRK</sequence>
<dbReference type="Proteomes" id="UP000037510">
    <property type="component" value="Unassembled WGS sequence"/>
</dbReference>
<keyword evidence="5" id="KW-0206">Cytoskeleton</keyword>
<feature type="domain" description="EF-hand" evidence="6">
    <location>
        <begin position="16"/>
        <end position="74"/>
    </location>
</feature>
<dbReference type="Pfam" id="PF09069">
    <property type="entry name" value="EF-hand_3"/>
    <property type="match status" value="1"/>
</dbReference>
<dbReference type="InterPro" id="IPR050774">
    <property type="entry name" value="KCMF1/Dystrophin"/>
</dbReference>
<dbReference type="InterPro" id="IPR015154">
    <property type="entry name" value="EF-hand_dom_typ2"/>
</dbReference>
<evidence type="ECO:0000313" key="8">
    <source>
        <dbReference type="EMBL" id="KOB76617.1"/>
    </source>
</evidence>
<protein>
    <submittedName>
        <fullName evidence="8">Dystrophin</fullName>
    </submittedName>
</protein>
<dbReference type="STRING" id="104452.A0A0L7LMF1"/>
<evidence type="ECO:0000259" key="7">
    <source>
        <dbReference type="Pfam" id="PF09069"/>
    </source>
</evidence>
<evidence type="ECO:0000259" key="6">
    <source>
        <dbReference type="Pfam" id="PF09068"/>
    </source>
</evidence>
<dbReference type="GO" id="GO:0016010">
    <property type="term" value="C:dystrophin-associated glycoprotein complex"/>
    <property type="evidence" value="ECO:0007669"/>
    <property type="project" value="UniProtKB-ARBA"/>
</dbReference>
<dbReference type="Pfam" id="PF09068">
    <property type="entry name" value="EF-hand_2"/>
    <property type="match status" value="1"/>
</dbReference>
<evidence type="ECO:0000256" key="2">
    <source>
        <dbReference type="ARBA" id="ARBA00004496"/>
    </source>
</evidence>
<dbReference type="InterPro" id="IPR015153">
    <property type="entry name" value="EF-hand_dom_typ1"/>
</dbReference>
<evidence type="ECO:0000256" key="3">
    <source>
        <dbReference type="ARBA" id="ARBA00022490"/>
    </source>
</evidence>
<comment type="subcellular location">
    <subcellularLocation>
        <location evidence="1">Cell membrane</location>
        <location evidence="1">Sarcolemma</location>
        <topology evidence="1">Peripheral membrane protein</topology>
        <orientation evidence="1">Cytoplasmic side</orientation>
    </subcellularLocation>
    <subcellularLocation>
        <location evidence="2">Cytoplasm</location>
    </subcellularLocation>
</comment>
<name>A0A0L7LMF1_OPEBR</name>
<feature type="domain" description="EF-hand" evidence="7">
    <location>
        <begin position="86"/>
        <end position="170"/>
    </location>
</feature>
<dbReference type="InterPro" id="IPR011992">
    <property type="entry name" value="EF-hand-dom_pair"/>
</dbReference>